<dbReference type="Proteomes" id="UP000623842">
    <property type="component" value="Unassembled WGS sequence"/>
</dbReference>
<sequence length="412" mass="47165">MKKALTSADAKTLILSIIKDKQHFLIIGQGALYRKMKAYLFGRYRLDVSSIHNYSSFDAPVNNQVLYIVAASPTPEVCEILINKGVKKESIIPWLSLLDALESEQDDWLIKTYGLLPLEDSEKPYIHKQQVTFDADVFLHIKKALQKWLLVNDTFAKSNQSNLVQIEQLSSIYLKLRLDLFQQTSIPVKKLLFPSAGRCGGTSITSALQSIALNLHVSHEGYSTEIYNLLKSKYQFGYSEQVMLAITSIILDESDCLGGNPICFLLPYVSSLQWFECAVIKVNRTKSDLISSIVDRNFHYSERDFAPNRLTADTVGEMSHKDWVNLTRIEKVDWYIDQVDRAIYQNKTDFAFFYDVEFSELGSVLSEVLNTFSWSNQEINVSHLNSLPKDKIYSFEERIKLFAEKNFDSHES</sequence>
<reference evidence="1" key="2">
    <citation type="submission" date="2020-09" db="EMBL/GenBank/DDBJ databases">
        <authorList>
            <person name="Sun Q."/>
            <person name="Kim S."/>
        </authorList>
    </citation>
    <scope>NUCLEOTIDE SEQUENCE</scope>
    <source>
        <strain evidence="1">KCTC 42731</strain>
    </source>
</reference>
<evidence type="ECO:0000313" key="2">
    <source>
        <dbReference type="Proteomes" id="UP000623842"/>
    </source>
</evidence>
<accession>A0A919EGM9</accession>
<proteinExistence type="predicted"/>
<organism evidence="1 2">
    <name type="scientific">Thalassotalea marina</name>
    <dbReference type="NCBI Taxonomy" id="1673741"/>
    <lineage>
        <taxon>Bacteria</taxon>
        <taxon>Pseudomonadati</taxon>
        <taxon>Pseudomonadota</taxon>
        <taxon>Gammaproteobacteria</taxon>
        <taxon>Alteromonadales</taxon>
        <taxon>Colwelliaceae</taxon>
        <taxon>Thalassotalea</taxon>
    </lineage>
</organism>
<reference evidence="1" key="1">
    <citation type="journal article" date="2014" name="Int. J. Syst. Evol. Microbiol.">
        <title>Complete genome sequence of Corynebacterium casei LMG S-19264T (=DSM 44701T), isolated from a smear-ripened cheese.</title>
        <authorList>
            <consortium name="US DOE Joint Genome Institute (JGI-PGF)"/>
            <person name="Walter F."/>
            <person name="Albersmeier A."/>
            <person name="Kalinowski J."/>
            <person name="Ruckert C."/>
        </authorList>
    </citation>
    <scope>NUCLEOTIDE SEQUENCE</scope>
    <source>
        <strain evidence="1">KCTC 42731</strain>
    </source>
</reference>
<evidence type="ECO:0000313" key="1">
    <source>
        <dbReference type="EMBL" id="GHF80475.1"/>
    </source>
</evidence>
<dbReference type="EMBL" id="BNCK01000001">
    <property type="protein sequence ID" value="GHF80475.1"/>
    <property type="molecule type" value="Genomic_DNA"/>
</dbReference>
<comment type="caution">
    <text evidence="1">The sequence shown here is derived from an EMBL/GenBank/DDBJ whole genome shotgun (WGS) entry which is preliminary data.</text>
</comment>
<keyword evidence="2" id="KW-1185">Reference proteome</keyword>
<dbReference type="AlphaFoldDB" id="A0A919EGM9"/>
<gene>
    <name evidence="1" type="ORF">GCM10017161_04710</name>
</gene>
<dbReference type="RefSeq" id="WP_189767100.1">
    <property type="nucleotide sequence ID" value="NZ_BNCK01000001.1"/>
</dbReference>
<protein>
    <submittedName>
        <fullName evidence="1">Uncharacterized protein</fullName>
    </submittedName>
</protein>
<name>A0A919EGM9_9GAMM</name>